<proteinExistence type="predicted"/>
<feature type="non-terminal residue" evidence="1">
    <location>
        <position position="136"/>
    </location>
</feature>
<gene>
    <name evidence="1" type="ORF">S12H4_50967</name>
</gene>
<protein>
    <submittedName>
        <fullName evidence="1">Uncharacterized protein</fullName>
    </submittedName>
</protein>
<name>X1TY71_9ZZZZ</name>
<dbReference type="Gene3D" id="3.40.50.280">
    <property type="entry name" value="Cobalamin-binding domain"/>
    <property type="match status" value="1"/>
</dbReference>
<comment type="caution">
    <text evidence="1">The sequence shown here is derived from an EMBL/GenBank/DDBJ whole genome shotgun (WGS) entry which is preliminary data.</text>
</comment>
<dbReference type="AlphaFoldDB" id="X1TY71"/>
<sequence>MKNVLLVEPAYNNPYPPLGLLKISTWHKRKGDTVQLVKDTPHNQLIDEFQEKEKCYKNLRDHYDVIYITSLFTYQAHYVVDSIKYYKSKFPKARIKVGGIMATLLPDYIKEKTNIQPHVGLLRGAENCPPDYSLRP</sequence>
<evidence type="ECO:0000313" key="1">
    <source>
        <dbReference type="EMBL" id="GAJ10224.1"/>
    </source>
</evidence>
<reference evidence="1" key="1">
    <citation type="journal article" date="2014" name="Front. Microbiol.">
        <title>High frequency of phylogenetically diverse reductive dehalogenase-homologous genes in deep subseafloor sedimentary metagenomes.</title>
        <authorList>
            <person name="Kawai M."/>
            <person name="Futagami T."/>
            <person name="Toyoda A."/>
            <person name="Takaki Y."/>
            <person name="Nishi S."/>
            <person name="Hori S."/>
            <person name="Arai W."/>
            <person name="Tsubouchi T."/>
            <person name="Morono Y."/>
            <person name="Uchiyama I."/>
            <person name="Ito T."/>
            <person name="Fujiyama A."/>
            <person name="Inagaki F."/>
            <person name="Takami H."/>
        </authorList>
    </citation>
    <scope>NUCLEOTIDE SEQUENCE</scope>
    <source>
        <strain evidence="1">Expedition CK06-06</strain>
    </source>
</reference>
<dbReference type="EMBL" id="BARW01032160">
    <property type="protein sequence ID" value="GAJ10224.1"/>
    <property type="molecule type" value="Genomic_DNA"/>
</dbReference>
<organism evidence="1">
    <name type="scientific">marine sediment metagenome</name>
    <dbReference type="NCBI Taxonomy" id="412755"/>
    <lineage>
        <taxon>unclassified sequences</taxon>
        <taxon>metagenomes</taxon>
        <taxon>ecological metagenomes</taxon>
    </lineage>
</organism>
<accession>X1TY71</accession>